<organism evidence="2 3">
    <name type="scientific">Paenibacillus agaridevorans</name>
    <dbReference type="NCBI Taxonomy" id="171404"/>
    <lineage>
        <taxon>Bacteria</taxon>
        <taxon>Bacillati</taxon>
        <taxon>Bacillota</taxon>
        <taxon>Bacilli</taxon>
        <taxon>Bacillales</taxon>
        <taxon>Paenibacillaceae</taxon>
        <taxon>Paenibacillus</taxon>
    </lineage>
</organism>
<accession>A0A2R5ER45</accession>
<sequence>MVEAQERAAAGEDGMHVIGMDVGGTNIKAGIISPDGAIIGLAQAATPVNQGKEAILACMEEVVGQLRNDYRGEIRALGIGAAGRIDRQTGTVLYATDNLPGWMGTPLKSVMEARLSLPVFVDNDVNAAALGEGWLGAGREARHYVLLTLGTGVGGALVHDGKLISGPRGGVGEIGHMILYPGGMACNCGQTGCLEQYASGTALNRSAKLVDSGWDSRELLRQLELGHEQSRAVISRFVSDLATGLVSLQNLYDPELIIIGGGIMDTHRLWWRDLLAQLGSCTEQALSVRPAVLGNEAGLLGAARLALDEWNAGWS</sequence>
<dbReference type="PANTHER" id="PTHR18964">
    <property type="entry name" value="ROK (REPRESSOR, ORF, KINASE) FAMILY"/>
    <property type="match status" value="1"/>
</dbReference>
<keyword evidence="3" id="KW-1185">Reference proteome</keyword>
<evidence type="ECO:0000256" key="1">
    <source>
        <dbReference type="ARBA" id="ARBA00006479"/>
    </source>
</evidence>
<dbReference type="InterPro" id="IPR000600">
    <property type="entry name" value="ROK"/>
</dbReference>
<evidence type="ECO:0008006" key="4">
    <source>
        <dbReference type="Google" id="ProtNLM"/>
    </source>
</evidence>
<dbReference type="Pfam" id="PF00480">
    <property type="entry name" value="ROK"/>
    <property type="match status" value="1"/>
</dbReference>
<name>A0A2R5ER45_9BACL</name>
<dbReference type="InterPro" id="IPR043129">
    <property type="entry name" value="ATPase_NBD"/>
</dbReference>
<dbReference type="PROSITE" id="PS01125">
    <property type="entry name" value="ROK"/>
    <property type="match status" value="1"/>
</dbReference>
<evidence type="ECO:0000313" key="3">
    <source>
        <dbReference type="Proteomes" id="UP000245202"/>
    </source>
</evidence>
<dbReference type="AlphaFoldDB" id="A0A2R5ER45"/>
<protein>
    <recommendedName>
        <fullName evidence="4">Glucokinase</fullName>
    </recommendedName>
</protein>
<evidence type="ECO:0000313" key="2">
    <source>
        <dbReference type="EMBL" id="GBG09037.1"/>
    </source>
</evidence>
<gene>
    <name evidence="2" type="ORF">PAT3040_03659</name>
</gene>
<comment type="similarity">
    <text evidence="1">Belongs to the ROK (NagC/XylR) family.</text>
</comment>
<proteinExistence type="inferred from homology"/>
<dbReference type="SUPFAM" id="SSF53067">
    <property type="entry name" value="Actin-like ATPase domain"/>
    <property type="match status" value="1"/>
</dbReference>
<dbReference type="PANTHER" id="PTHR18964:SF149">
    <property type="entry name" value="BIFUNCTIONAL UDP-N-ACETYLGLUCOSAMINE 2-EPIMERASE_N-ACETYLMANNOSAMINE KINASE"/>
    <property type="match status" value="1"/>
</dbReference>
<dbReference type="EMBL" id="BDQX01000191">
    <property type="protein sequence ID" value="GBG09037.1"/>
    <property type="molecule type" value="Genomic_DNA"/>
</dbReference>
<dbReference type="Gene3D" id="3.30.420.40">
    <property type="match status" value="2"/>
</dbReference>
<comment type="caution">
    <text evidence="2">The sequence shown here is derived from an EMBL/GenBank/DDBJ whole genome shotgun (WGS) entry which is preliminary data.</text>
</comment>
<dbReference type="CDD" id="cd24068">
    <property type="entry name" value="ASKHA_NBD_ROK_FnNanK-like"/>
    <property type="match status" value="1"/>
</dbReference>
<dbReference type="Proteomes" id="UP000245202">
    <property type="component" value="Unassembled WGS sequence"/>
</dbReference>
<reference evidence="2 3" key="1">
    <citation type="submission" date="2017-08" db="EMBL/GenBank/DDBJ databases">
        <title>Substantial Increase in Enzyme Production by Combined Drug-Resistance Mutations in Paenibacillus agaridevorans.</title>
        <authorList>
            <person name="Tanaka Y."/>
            <person name="Funane K."/>
            <person name="Hosaka T."/>
            <person name="Shiwa Y."/>
            <person name="Fujita N."/>
            <person name="Miyazaki T."/>
            <person name="Yoshikawa H."/>
            <person name="Murakami K."/>
            <person name="Kasahara K."/>
            <person name="Inaoka T."/>
            <person name="Hiraga Y."/>
            <person name="Ochi K."/>
        </authorList>
    </citation>
    <scope>NUCLEOTIDE SEQUENCE [LARGE SCALE GENOMIC DNA]</scope>
    <source>
        <strain evidence="2 3">T-3040</strain>
    </source>
</reference>
<dbReference type="InterPro" id="IPR049874">
    <property type="entry name" value="ROK_cs"/>
</dbReference>